<evidence type="ECO:0000313" key="2">
    <source>
        <dbReference type="Proteomes" id="UP000319004"/>
    </source>
</evidence>
<evidence type="ECO:0008006" key="3">
    <source>
        <dbReference type="Google" id="ProtNLM"/>
    </source>
</evidence>
<dbReference type="AlphaFoldDB" id="A0A518HNQ2"/>
<dbReference type="RefSeq" id="WP_145386098.1">
    <property type="nucleotide sequence ID" value="NZ_CP037423.1"/>
</dbReference>
<dbReference type="Proteomes" id="UP000319004">
    <property type="component" value="Chromosome"/>
</dbReference>
<evidence type="ECO:0000313" key="1">
    <source>
        <dbReference type="EMBL" id="QDV42475.1"/>
    </source>
</evidence>
<protein>
    <recommendedName>
        <fullName evidence="3">Carbohydrate-binding protein</fullName>
    </recommendedName>
</protein>
<sequence>MKKRIISNAEQQAAQLPDDGWLDLEQIADVEVTSEDPAAPIESALVPAGGSQWRAAEPGEQTIRLIFVRPQSIRRIALEFVERQTERTQQFVLRWSADGGTSFQELVRQQWNFSPQGATQETEDYRVDLADVTTLELKITPDITGGEARATLTRWRLA</sequence>
<name>A0A518HNQ2_9BACT</name>
<gene>
    <name evidence="1" type="ORF">Enr13x_23220</name>
</gene>
<dbReference type="OrthoDB" id="270885at2"/>
<proteinExistence type="predicted"/>
<accession>A0A518HNQ2</accession>
<organism evidence="1 2">
    <name type="scientific">Stieleria neptunia</name>
    <dbReference type="NCBI Taxonomy" id="2527979"/>
    <lineage>
        <taxon>Bacteria</taxon>
        <taxon>Pseudomonadati</taxon>
        <taxon>Planctomycetota</taxon>
        <taxon>Planctomycetia</taxon>
        <taxon>Pirellulales</taxon>
        <taxon>Pirellulaceae</taxon>
        <taxon>Stieleria</taxon>
    </lineage>
</organism>
<dbReference type="EMBL" id="CP037423">
    <property type="protein sequence ID" value="QDV42475.1"/>
    <property type="molecule type" value="Genomic_DNA"/>
</dbReference>
<dbReference type="KEGG" id="snep:Enr13x_23220"/>
<dbReference type="SUPFAM" id="SSF49785">
    <property type="entry name" value="Galactose-binding domain-like"/>
    <property type="match status" value="1"/>
</dbReference>
<dbReference type="InterPro" id="IPR008979">
    <property type="entry name" value="Galactose-bd-like_sf"/>
</dbReference>
<keyword evidence="2" id="KW-1185">Reference proteome</keyword>
<reference evidence="1 2" key="1">
    <citation type="submission" date="2019-03" db="EMBL/GenBank/DDBJ databases">
        <title>Deep-cultivation of Planctomycetes and their phenomic and genomic characterization uncovers novel biology.</title>
        <authorList>
            <person name="Wiegand S."/>
            <person name="Jogler M."/>
            <person name="Boedeker C."/>
            <person name="Pinto D."/>
            <person name="Vollmers J."/>
            <person name="Rivas-Marin E."/>
            <person name="Kohn T."/>
            <person name="Peeters S.H."/>
            <person name="Heuer A."/>
            <person name="Rast P."/>
            <person name="Oberbeckmann S."/>
            <person name="Bunk B."/>
            <person name="Jeske O."/>
            <person name="Meyerdierks A."/>
            <person name="Storesund J.E."/>
            <person name="Kallscheuer N."/>
            <person name="Luecker S."/>
            <person name="Lage O.M."/>
            <person name="Pohl T."/>
            <person name="Merkel B.J."/>
            <person name="Hornburger P."/>
            <person name="Mueller R.-W."/>
            <person name="Bruemmer F."/>
            <person name="Labrenz M."/>
            <person name="Spormann A.M."/>
            <person name="Op den Camp H."/>
            <person name="Overmann J."/>
            <person name="Amann R."/>
            <person name="Jetten M.S.M."/>
            <person name="Mascher T."/>
            <person name="Medema M.H."/>
            <person name="Devos D.P."/>
            <person name="Kaster A.-K."/>
            <person name="Ovreas L."/>
            <person name="Rohde M."/>
            <person name="Galperin M.Y."/>
            <person name="Jogler C."/>
        </authorList>
    </citation>
    <scope>NUCLEOTIDE SEQUENCE [LARGE SCALE GENOMIC DNA]</scope>
    <source>
        <strain evidence="1 2">Enr13</strain>
    </source>
</reference>